<protein>
    <submittedName>
        <fullName evidence="2">Uncharacterized protein</fullName>
    </submittedName>
</protein>
<organism evidence="2 3">
    <name type="scientific">Ruania alba</name>
    <dbReference type="NCBI Taxonomy" id="648782"/>
    <lineage>
        <taxon>Bacteria</taxon>
        <taxon>Bacillati</taxon>
        <taxon>Actinomycetota</taxon>
        <taxon>Actinomycetes</taxon>
        <taxon>Micrococcales</taxon>
        <taxon>Ruaniaceae</taxon>
        <taxon>Ruania</taxon>
    </lineage>
</organism>
<accession>A0A1H5MZJ3</accession>
<keyword evidence="1" id="KW-1133">Transmembrane helix</keyword>
<dbReference type="STRING" id="648782.SAMN04488554_3793"/>
<evidence type="ECO:0000313" key="3">
    <source>
        <dbReference type="Proteomes" id="UP000199220"/>
    </source>
</evidence>
<dbReference type="AlphaFoldDB" id="A0A1H5MZJ3"/>
<feature type="transmembrane region" description="Helical" evidence="1">
    <location>
        <begin position="52"/>
        <end position="69"/>
    </location>
</feature>
<sequence length="79" mass="8294">MAAVVAGFLIVCAIAALTYRYGETVGLLTYIAIVVAGIVLAVTALDADTRHSTSLGLLLGLPVLLGSLVERRRRVRTTP</sequence>
<name>A0A1H5MZJ3_9MICO</name>
<dbReference type="EMBL" id="FNTX01000002">
    <property type="protein sequence ID" value="SEE94799.1"/>
    <property type="molecule type" value="Genomic_DNA"/>
</dbReference>
<evidence type="ECO:0000256" key="1">
    <source>
        <dbReference type="SAM" id="Phobius"/>
    </source>
</evidence>
<gene>
    <name evidence="2" type="ORF">SAMN04488554_3793</name>
</gene>
<reference evidence="3" key="1">
    <citation type="submission" date="2016-10" db="EMBL/GenBank/DDBJ databases">
        <authorList>
            <person name="Varghese N."/>
            <person name="Submissions S."/>
        </authorList>
    </citation>
    <scope>NUCLEOTIDE SEQUENCE [LARGE SCALE GENOMIC DNA]</scope>
    <source>
        <strain evidence="3">DSM 21368</strain>
    </source>
</reference>
<dbReference type="Proteomes" id="UP000199220">
    <property type="component" value="Unassembled WGS sequence"/>
</dbReference>
<keyword evidence="1" id="KW-0812">Transmembrane</keyword>
<keyword evidence="3" id="KW-1185">Reference proteome</keyword>
<keyword evidence="1" id="KW-0472">Membrane</keyword>
<feature type="transmembrane region" description="Helical" evidence="1">
    <location>
        <begin position="25"/>
        <end position="45"/>
    </location>
</feature>
<proteinExistence type="predicted"/>
<evidence type="ECO:0000313" key="2">
    <source>
        <dbReference type="EMBL" id="SEE94799.1"/>
    </source>
</evidence>